<dbReference type="EMBL" id="PDUD01000018">
    <property type="protein sequence ID" value="PHN06478.1"/>
    <property type="molecule type" value="Genomic_DNA"/>
</dbReference>
<dbReference type="PANTHER" id="PTHR30576:SF0">
    <property type="entry name" value="UNDECAPRENYL-PHOSPHATE N-ACETYLGALACTOSAMINYL 1-PHOSPHATE TRANSFERASE-RELATED"/>
    <property type="match status" value="1"/>
</dbReference>
<proteinExistence type="inferred from homology"/>
<evidence type="ECO:0000256" key="1">
    <source>
        <dbReference type="ARBA" id="ARBA00006464"/>
    </source>
</evidence>
<feature type="domain" description="Bacterial sugar transferase" evidence="3">
    <location>
        <begin position="98"/>
        <end position="291"/>
    </location>
</feature>
<dbReference type="GO" id="GO:0016780">
    <property type="term" value="F:phosphotransferase activity, for other substituted phosphate groups"/>
    <property type="evidence" value="ECO:0007669"/>
    <property type="project" value="TreeGrafter"/>
</dbReference>
<dbReference type="Proteomes" id="UP000223913">
    <property type="component" value="Unassembled WGS sequence"/>
</dbReference>
<dbReference type="PANTHER" id="PTHR30576">
    <property type="entry name" value="COLANIC BIOSYNTHESIS UDP-GLUCOSE LIPID CARRIER TRANSFERASE"/>
    <property type="match status" value="1"/>
</dbReference>
<evidence type="ECO:0000256" key="2">
    <source>
        <dbReference type="SAM" id="Phobius"/>
    </source>
</evidence>
<evidence type="ECO:0000259" key="3">
    <source>
        <dbReference type="Pfam" id="PF02397"/>
    </source>
</evidence>
<comment type="caution">
    <text evidence="4">The sequence shown here is derived from an EMBL/GenBank/DDBJ whole genome shotgun (WGS) entry which is preliminary data.</text>
</comment>
<organism evidence="4 5">
    <name type="scientific">Flavilitoribacter nigricans (strain ATCC 23147 / DSM 23189 / NBRC 102662 / NCIMB 1420 / SS-2)</name>
    <name type="common">Lewinella nigricans</name>
    <dbReference type="NCBI Taxonomy" id="1122177"/>
    <lineage>
        <taxon>Bacteria</taxon>
        <taxon>Pseudomonadati</taxon>
        <taxon>Bacteroidota</taxon>
        <taxon>Saprospiria</taxon>
        <taxon>Saprospirales</taxon>
        <taxon>Lewinellaceae</taxon>
        <taxon>Flavilitoribacter</taxon>
    </lineage>
</organism>
<gene>
    <name evidence="4" type="ORF">CRP01_11650</name>
</gene>
<protein>
    <recommendedName>
        <fullName evidence="3">Bacterial sugar transferase domain-containing protein</fullName>
    </recommendedName>
</protein>
<feature type="transmembrane region" description="Helical" evidence="2">
    <location>
        <begin position="100"/>
        <end position="124"/>
    </location>
</feature>
<reference evidence="4 5" key="1">
    <citation type="submission" date="2017-10" db="EMBL/GenBank/DDBJ databases">
        <title>The draft genome sequence of Lewinella nigricans NBRC 102662.</title>
        <authorList>
            <person name="Wang K."/>
        </authorList>
    </citation>
    <scope>NUCLEOTIDE SEQUENCE [LARGE SCALE GENOMIC DNA]</scope>
    <source>
        <strain evidence="4 5">NBRC 102662</strain>
    </source>
</reference>
<dbReference type="OrthoDB" id="9808602at2"/>
<accession>A0A2D0NDJ5</accession>
<name>A0A2D0NDJ5_FLAN2</name>
<dbReference type="InterPro" id="IPR003362">
    <property type="entry name" value="Bact_transf"/>
</dbReference>
<dbReference type="Pfam" id="PF02397">
    <property type="entry name" value="Bac_transf"/>
    <property type="match status" value="1"/>
</dbReference>
<dbReference type="AlphaFoldDB" id="A0A2D0NDJ5"/>
<keyword evidence="2" id="KW-0472">Membrane</keyword>
<keyword evidence="2" id="KW-0812">Transmembrane</keyword>
<keyword evidence="2" id="KW-1133">Transmembrane helix</keyword>
<evidence type="ECO:0000313" key="4">
    <source>
        <dbReference type="EMBL" id="PHN06478.1"/>
    </source>
</evidence>
<keyword evidence="5" id="KW-1185">Reference proteome</keyword>
<comment type="similarity">
    <text evidence="1">Belongs to the bacterial sugar transferase family.</text>
</comment>
<sequence length="296" mass="34372">MMVFADYRKVVDDQFNWVRKFRKDPALQYVPVILLNCPDNMDFRRALSAGIDDWYRSDEDWGALIARGRQLQRVRSQLDRPSPKADLEMKKTFWQRGKRLFDIVASSSLLLLSAPICLLVALLIKLESKGPIIYRSKRAGQHYRVFDFLKFRSMYMDADQRLEELKKLNQYGEEGAAFVKIKNDPRITRVGRIIRKTSLDELPQLVNVLMGDMSLVGNRPLPLYEAEQLCKEDTAERFSAPAGITGLWQVTKRGKDDMSVAERISLDIEYSRKSSFWFDMKIVLRTVPAMLQHENV</sequence>
<evidence type="ECO:0000313" key="5">
    <source>
        <dbReference type="Proteomes" id="UP000223913"/>
    </source>
</evidence>